<dbReference type="GO" id="GO:0046872">
    <property type="term" value="F:metal ion binding"/>
    <property type="evidence" value="ECO:0007669"/>
    <property type="project" value="UniProtKB-KW"/>
</dbReference>
<protein>
    <recommendedName>
        <fullName evidence="6">JAB domain-containing protein</fullName>
    </recommendedName>
</protein>
<accession>A0A2N8SZE6</accession>
<dbReference type="GO" id="GO:0008237">
    <property type="term" value="F:metallopeptidase activity"/>
    <property type="evidence" value="ECO:0007669"/>
    <property type="project" value="UniProtKB-KW"/>
</dbReference>
<comment type="caution">
    <text evidence="7">The sequence shown here is derived from an EMBL/GenBank/DDBJ whole genome shotgun (WGS) entry which is preliminary data.</text>
</comment>
<reference evidence="7 8" key="1">
    <citation type="submission" date="2018-01" db="EMBL/GenBank/DDBJ databases">
        <title>Denitrification phenotypes of diverse strains of Pseudomonas stutzeri.</title>
        <authorList>
            <person name="Milligan D.A."/>
            <person name="Bergaust L."/>
            <person name="Bakken L.R."/>
            <person name="Frostegard A."/>
        </authorList>
    </citation>
    <scope>NUCLEOTIDE SEQUENCE [LARGE SCALE GENOMIC DNA]</scope>
    <source>
        <strain evidence="7 8">28a3</strain>
    </source>
</reference>
<evidence type="ECO:0000259" key="6">
    <source>
        <dbReference type="Pfam" id="PF14464"/>
    </source>
</evidence>
<evidence type="ECO:0000256" key="2">
    <source>
        <dbReference type="ARBA" id="ARBA00022723"/>
    </source>
</evidence>
<sequence length="162" mass="18448">MQVEIADDVLNKLRRGLRCAGRREIGGVIMAEQVKPGHFRIVDLSIDKATGGRAHFVRSPEAHREALDAFFERTGNEYSRFNYLGEWHSHPGFPVVPSIQDISSMAELVRGERGIDFAILLIVRLHWWRKITASCTLFRRDSSPSAVEILEIRTCLNTSFVR</sequence>
<keyword evidence="3" id="KW-0378">Hydrolase</keyword>
<dbReference type="SUPFAM" id="SSF102712">
    <property type="entry name" value="JAB1/MPN domain"/>
    <property type="match status" value="1"/>
</dbReference>
<evidence type="ECO:0000313" key="8">
    <source>
        <dbReference type="Proteomes" id="UP000235897"/>
    </source>
</evidence>
<keyword evidence="2" id="KW-0479">Metal-binding</keyword>
<proteinExistence type="predicted"/>
<evidence type="ECO:0000256" key="3">
    <source>
        <dbReference type="ARBA" id="ARBA00022801"/>
    </source>
</evidence>
<gene>
    <name evidence="7" type="ORF">CXL00_02040</name>
</gene>
<evidence type="ECO:0000256" key="1">
    <source>
        <dbReference type="ARBA" id="ARBA00022670"/>
    </source>
</evidence>
<dbReference type="Gene3D" id="3.40.140.10">
    <property type="entry name" value="Cytidine Deaminase, domain 2"/>
    <property type="match status" value="1"/>
</dbReference>
<evidence type="ECO:0000256" key="4">
    <source>
        <dbReference type="ARBA" id="ARBA00022833"/>
    </source>
</evidence>
<dbReference type="Proteomes" id="UP000235897">
    <property type="component" value="Unassembled WGS sequence"/>
</dbReference>
<dbReference type="RefSeq" id="WP_068677452.1">
    <property type="nucleotide sequence ID" value="NZ_JAMOIG010000009.1"/>
</dbReference>
<dbReference type="GO" id="GO:0006508">
    <property type="term" value="P:proteolysis"/>
    <property type="evidence" value="ECO:0007669"/>
    <property type="project" value="UniProtKB-KW"/>
</dbReference>
<name>A0A2N8SZE6_STUST</name>
<keyword evidence="4" id="KW-0862">Zinc</keyword>
<dbReference type="EMBL" id="POUW01000001">
    <property type="protein sequence ID" value="PNG07857.1"/>
    <property type="molecule type" value="Genomic_DNA"/>
</dbReference>
<dbReference type="OrthoDB" id="5470925at2"/>
<dbReference type="Pfam" id="PF14464">
    <property type="entry name" value="Prok-JAB"/>
    <property type="match status" value="1"/>
</dbReference>
<feature type="domain" description="JAB" evidence="6">
    <location>
        <begin position="8"/>
        <end position="124"/>
    </location>
</feature>
<evidence type="ECO:0000313" key="7">
    <source>
        <dbReference type="EMBL" id="PNG07857.1"/>
    </source>
</evidence>
<dbReference type="AlphaFoldDB" id="A0A2N8SZE6"/>
<dbReference type="InterPro" id="IPR028090">
    <property type="entry name" value="JAB_dom_prok"/>
</dbReference>
<evidence type="ECO:0000256" key="5">
    <source>
        <dbReference type="ARBA" id="ARBA00023049"/>
    </source>
</evidence>
<keyword evidence="1" id="KW-0645">Protease</keyword>
<keyword evidence="5" id="KW-0482">Metalloprotease</keyword>
<organism evidence="7 8">
    <name type="scientific">Stutzerimonas stutzeri</name>
    <name type="common">Pseudomonas stutzeri</name>
    <dbReference type="NCBI Taxonomy" id="316"/>
    <lineage>
        <taxon>Bacteria</taxon>
        <taxon>Pseudomonadati</taxon>
        <taxon>Pseudomonadota</taxon>
        <taxon>Gammaproteobacteria</taxon>
        <taxon>Pseudomonadales</taxon>
        <taxon>Pseudomonadaceae</taxon>
        <taxon>Stutzerimonas</taxon>
    </lineage>
</organism>